<keyword evidence="2" id="KW-1185">Reference proteome</keyword>
<evidence type="ECO:0000313" key="1">
    <source>
        <dbReference type="EMBL" id="KAH1172240.1"/>
    </source>
</evidence>
<proteinExistence type="predicted"/>
<reference evidence="1" key="1">
    <citation type="submission" date="2021-09" db="EMBL/GenBank/DDBJ databases">
        <title>The genome of Mauremys mutica provides insights into the evolution of semi-aquatic lifestyle.</title>
        <authorList>
            <person name="Gong S."/>
            <person name="Gao Y."/>
        </authorList>
    </citation>
    <scope>NUCLEOTIDE SEQUENCE</scope>
    <source>
        <strain evidence="1">MM-2020</strain>
        <tissue evidence="1">Muscle</tissue>
    </source>
</reference>
<dbReference type="EMBL" id="JAHDVG010000483">
    <property type="protein sequence ID" value="KAH1172240.1"/>
    <property type="molecule type" value="Genomic_DNA"/>
</dbReference>
<accession>A0A9D3X3X0</accession>
<dbReference type="AlphaFoldDB" id="A0A9D3X3X0"/>
<evidence type="ECO:0000313" key="2">
    <source>
        <dbReference type="Proteomes" id="UP000827986"/>
    </source>
</evidence>
<organism evidence="1 2">
    <name type="scientific">Mauremys mutica</name>
    <name type="common">yellowpond turtle</name>
    <dbReference type="NCBI Taxonomy" id="74926"/>
    <lineage>
        <taxon>Eukaryota</taxon>
        <taxon>Metazoa</taxon>
        <taxon>Chordata</taxon>
        <taxon>Craniata</taxon>
        <taxon>Vertebrata</taxon>
        <taxon>Euteleostomi</taxon>
        <taxon>Archelosauria</taxon>
        <taxon>Testudinata</taxon>
        <taxon>Testudines</taxon>
        <taxon>Cryptodira</taxon>
        <taxon>Durocryptodira</taxon>
        <taxon>Testudinoidea</taxon>
        <taxon>Geoemydidae</taxon>
        <taxon>Geoemydinae</taxon>
        <taxon>Mauremys</taxon>
    </lineage>
</organism>
<name>A0A9D3X3X0_9SAUR</name>
<sequence length="89" mass="10340">MGLYDTAFRDLMLGRWLGDEVIEIAVNMEGDWIDSSVKKTKTNETGEDSMEDYCLYCNDVICKKENKNCMVVKNTKWYEKHTPYLGADK</sequence>
<dbReference type="Proteomes" id="UP000827986">
    <property type="component" value="Unassembled WGS sequence"/>
</dbReference>
<protein>
    <submittedName>
        <fullName evidence="1">Uncharacterized protein</fullName>
    </submittedName>
</protein>
<comment type="caution">
    <text evidence="1">The sequence shown here is derived from an EMBL/GenBank/DDBJ whole genome shotgun (WGS) entry which is preliminary data.</text>
</comment>
<gene>
    <name evidence="1" type="ORF">KIL84_007858</name>
</gene>